<dbReference type="RefSeq" id="WP_045312988.1">
    <property type="nucleotide sequence ID" value="NZ_JYJG01000125.1"/>
</dbReference>
<comment type="caution">
    <text evidence="1">The sequence shown here is derived from an EMBL/GenBank/DDBJ whole genome shotgun (WGS) entry which is preliminary data.</text>
</comment>
<evidence type="ECO:0000313" key="1">
    <source>
        <dbReference type="EMBL" id="KJK47798.1"/>
    </source>
</evidence>
<name>A0A0F0H2C2_LENAE</name>
<proteinExistence type="predicted"/>
<gene>
    <name evidence="1" type="ORF">UK23_19395</name>
</gene>
<sequence>MPEKYATSAKSALMVLMLANREVPNVELKDTYKISLVPKDRDPVNRDKLLETSKDGRRLVHKITDKGIEWCMTHLVESDLPSRVGPQARVNQELLRRMVPFLRDRGLLVEAIRSRGLEELIRQVYLELGDGYQDWVRLAKLRPRLDGAGRDEVDETLLKMVRDGSTHLVPSSNTKVLTDEDHAAAISIGGEDKHLMAIEES</sequence>
<dbReference type="AlphaFoldDB" id="A0A0F0H2C2"/>
<dbReference type="PATRIC" id="fig|68170.10.peg.4782"/>
<protein>
    <submittedName>
        <fullName evidence="1">Uncharacterized protein</fullName>
    </submittedName>
</protein>
<dbReference type="OrthoDB" id="3822696at2"/>
<accession>A0A0F0H2C2</accession>
<evidence type="ECO:0000313" key="2">
    <source>
        <dbReference type="Proteomes" id="UP000033393"/>
    </source>
</evidence>
<reference evidence="1 2" key="1">
    <citation type="submission" date="2015-02" db="EMBL/GenBank/DDBJ databases">
        <authorList>
            <person name="Ju K.-S."/>
            <person name="Doroghazi J.R."/>
            <person name="Metcalf W."/>
        </authorList>
    </citation>
    <scope>NUCLEOTIDE SEQUENCE [LARGE SCALE GENOMIC DNA]</scope>
    <source>
        <strain evidence="1 2">NRRL B-16140</strain>
    </source>
</reference>
<organism evidence="1 2">
    <name type="scientific">Lentzea aerocolonigenes</name>
    <name type="common">Lechevalieria aerocolonigenes</name>
    <name type="synonym">Saccharothrix aerocolonigenes</name>
    <dbReference type="NCBI Taxonomy" id="68170"/>
    <lineage>
        <taxon>Bacteria</taxon>
        <taxon>Bacillati</taxon>
        <taxon>Actinomycetota</taxon>
        <taxon>Actinomycetes</taxon>
        <taxon>Pseudonocardiales</taxon>
        <taxon>Pseudonocardiaceae</taxon>
        <taxon>Lentzea</taxon>
    </lineage>
</organism>
<keyword evidence="2" id="KW-1185">Reference proteome</keyword>
<dbReference type="Proteomes" id="UP000033393">
    <property type="component" value="Unassembled WGS sequence"/>
</dbReference>
<dbReference type="EMBL" id="JYJG01000125">
    <property type="protein sequence ID" value="KJK47798.1"/>
    <property type="molecule type" value="Genomic_DNA"/>
</dbReference>